<feature type="domain" description="Response regulatory" evidence="14">
    <location>
        <begin position="660"/>
        <end position="775"/>
    </location>
</feature>
<evidence type="ECO:0000256" key="2">
    <source>
        <dbReference type="ARBA" id="ARBA00004429"/>
    </source>
</evidence>
<dbReference type="SUPFAM" id="SSF52172">
    <property type="entry name" value="CheY-like"/>
    <property type="match status" value="2"/>
</dbReference>
<name>A0A4R5LGI3_9BURK</name>
<feature type="compositionally biased region" description="Basic and acidic residues" evidence="12">
    <location>
        <begin position="1"/>
        <end position="11"/>
    </location>
</feature>
<dbReference type="GO" id="GO:0005524">
    <property type="term" value="F:ATP binding"/>
    <property type="evidence" value="ECO:0007669"/>
    <property type="project" value="UniProtKB-KW"/>
</dbReference>
<reference evidence="16 17" key="1">
    <citation type="submission" date="2019-03" db="EMBL/GenBank/DDBJ databases">
        <title>Paraburkholderia sp. isolated from native Mimosa gymnas in Guartela State Park, Brazil.</title>
        <authorList>
            <person name="Paulitsch F."/>
            <person name="Hungria M."/>
            <person name="Delamuta J.R.M."/>
            <person name="Ribeiro R.A."/>
            <person name="Dall'Agnol R."/>
            <person name="Silva J.S.B."/>
        </authorList>
    </citation>
    <scope>NUCLEOTIDE SEQUENCE [LARGE SCALE GENOMIC DNA]</scope>
    <source>
        <strain evidence="16 17">CNPSo 3008</strain>
    </source>
</reference>
<dbReference type="GO" id="GO:0005886">
    <property type="term" value="C:plasma membrane"/>
    <property type="evidence" value="ECO:0007669"/>
    <property type="project" value="UniProtKB-SubCell"/>
</dbReference>
<dbReference type="PANTHER" id="PTHR43547">
    <property type="entry name" value="TWO-COMPONENT HISTIDINE KINASE"/>
    <property type="match status" value="1"/>
</dbReference>
<dbReference type="SUPFAM" id="SSF47384">
    <property type="entry name" value="Homodimeric domain of signal transducing histidine kinase"/>
    <property type="match status" value="2"/>
</dbReference>
<comment type="caution">
    <text evidence="16">The sequence shown here is derived from an EMBL/GenBank/DDBJ whole genome shotgun (WGS) entry which is preliminary data.</text>
</comment>
<dbReference type="InterPro" id="IPR004358">
    <property type="entry name" value="Sig_transdc_His_kin-like_C"/>
</dbReference>
<dbReference type="CDD" id="cd00130">
    <property type="entry name" value="PAS"/>
    <property type="match status" value="1"/>
</dbReference>
<dbReference type="InterPro" id="IPR036097">
    <property type="entry name" value="HisK_dim/P_sf"/>
</dbReference>
<dbReference type="InterPro" id="IPR029016">
    <property type="entry name" value="GAF-like_dom_sf"/>
</dbReference>
<dbReference type="CDD" id="cd00082">
    <property type="entry name" value="HisKA"/>
    <property type="match status" value="2"/>
</dbReference>
<feature type="modified residue" description="4-aspartylphosphate" evidence="10">
    <location>
        <position position="708"/>
    </location>
</feature>
<dbReference type="Pfam" id="PF13185">
    <property type="entry name" value="GAF_2"/>
    <property type="match status" value="1"/>
</dbReference>
<evidence type="ECO:0000256" key="9">
    <source>
        <dbReference type="ARBA" id="ARBA00023012"/>
    </source>
</evidence>
<organism evidence="16 17">
    <name type="scientific">Paraburkholderia guartelaensis</name>
    <dbReference type="NCBI Taxonomy" id="2546446"/>
    <lineage>
        <taxon>Bacteria</taxon>
        <taxon>Pseudomonadati</taxon>
        <taxon>Pseudomonadota</taxon>
        <taxon>Betaproteobacteria</taxon>
        <taxon>Burkholderiales</taxon>
        <taxon>Burkholderiaceae</taxon>
        <taxon>Paraburkholderia</taxon>
    </lineage>
</organism>
<dbReference type="FunFam" id="3.30.565.10:FF:000006">
    <property type="entry name" value="Sensor histidine kinase WalK"/>
    <property type="match status" value="1"/>
</dbReference>
<dbReference type="PROSITE" id="PS50113">
    <property type="entry name" value="PAC"/>
    <property type="match status" value="1"/>
</dbReference>
<evidence type="ECO:0000259" key="15">
    <source>
        <dbReference type="PROSITE" id="PS50113"/>
    </source>
</evidence>
<protein>
    <recommendedName>
        <fullName evidence="3">histidine kinase</fullName>
        <ecNumber evidence="3">2.7.13.3</ecNumber>
    </recommendedName>
</protein>
<dbReference type="SUPFAM" id="SSF55874">
    <property type="entry name" value="ATPase domain of HSP90 chaperone/DNA topoisomerase II/histidine kinase"/>
    <property type="match status" value="2"/>
</dbReference>
<dbReference type="Gene3D" id="1.10.287.130">
    <property type="match status" value="2"/>
</dbReference>
<feature type="coiled-coil region" evidence="11">
    <location>
        <begin position="345"/>
        <end position="372"/>
    </location>
</feature>
<evidence type="ECO:0000256" key="6">
    <source>
        <dbReference type="ARBA" id="ARBA00022741"/>
    </source>
</evidence>
<dbReference type="InterPro" id="IPR036890">
    <property type="entry name" value="HATPase_C_sf"/>
</dbReference>
<dbReference type="RefSeq" id="WP_133183213.1">
    <property type="nucleotide sequence ID" value="NZ_SMOD01000008.1"/>
</dbReference>
<dbReference type="SMART" id="SM00387">
    <property type="entry name" value="HATPase_c"/>
    <property type="match status" value="2"/>
</dbReference>
<dbReference type="CDD" id="cd17574">
    <property type="entry name" value="REC_OmpR"/>
    <property type="match status" value="1"/>
</dbReference>
<dbReference type="InterPro" id="IPR003018">
    <property type="entry name" value="GAF"/>
</dbReference>
<evidence type="ECO:0000256" key="7">
    <source>
        <dbReference type="ARBA" id="ARBA00022777"/>
    </source>
</evidence>
<dbReference type="OrthoDB" id="5389366at2"/>
<evidence type="ECO:0000259" key="14">
    <source>
        <dbReference type="PROSITE" id="PS50110"/>
    </source>
</evidence>
<comment type="subcellular location">
    <subcellularLocation>
        <location evidence="2">Cell inner membrane</location>
        <topology evidence="2">Multi-pass membrane protein</topology>
    </subcellularLocation>
</comment>
<dbReference type="SUPFAM" id="SSF55785">
    <property type="entry name" value="PYP-like sensor domain (PAS domain)"/>
    <property type="match status" value="1"/>
</dbReference>
<feature type="domain" description="Histidine kinase" evidence="13">
    <location>
        <begin position="378"/>
        <end position="594"/>
    </location>
</feature>
<dbReference type="SMART" id="SM00448">
    <property type="entry name" value="REC"/>
    <property type="match status" value="2"/>
</dbReference>
<keyword evidence="6" id="KW-0547">Nucleotide-binding</keyword>
<dbReference type="SMART" id="SM00388">
    <property type="entry name" value="HisKA"/>
    <property type="match status" value="2"/>
</dbReference>
<dbReference type="InterPro" id="IPR001610">
    <property type="entry name" value="PAC"/>
</dbReference>
<keyword evidence="11" id="KW-0175">Coiled coil</keyword>
<dbReference type="GO" id="GO:0000155">
    <property type="term" value="F:phosphorelay sensor kinase activity"/>
    <property type="evidence" value="ECO:0007669"/>
    <property type="project" value="InterPro"/>
</dbReference>
<evidence type="ECO:0000256" key="12">
    <source>
        <dbReference type="SAM" id="MobiDB-lite"/>
    </source>
</evidence>
<dbReference type="SUPFAM" id="SSF55781">
    <property type="entry name" value="GAF domain-like"/>
    <property type="match status" value="2"/>
</dbReference>
<dbReference type="InterPro" id="IPR011006">
    <property type="entry name" value="CheY-like_superfamily"/>
</dbReference>
<evidence type="ECO:0000256" key="10">
    <source>
        <dbReference type="PROSITE-ProRule" id="PRU00169"/>
    </source>
</evidence>
<keyword evidence="5" id="KW-0808">Transferase</keyword>
<dbReference type="CDD" id="cd17580">
    <property type="entry name" value="REC_2_DhkD-like"/>
    <property type="match status" value="1"/>
</dbReference>
<dbReference type="PROSITE" id="PS50110">
    <property type="entry name" value="RESPONSE_REGULATORY"/>
    <property type="match status" value="2"/>
</dbReference>
<dbReference type="FunFam" id="3.30.565.10:FF:000037">
    <property type="entry name" value="Hybrid sensor histidine kinase/response regulator"/>
    <property type="match status" value="1"/>
</dbReference>
<evidence type="ECO:0000256" key="3">
    <source>
        <dbReference type="ARBA" id="ARBA00012438"/>
    </source>
</evidence>
<dbReference type="CDD" id="cd16922">
    <property type="entry name" value="HATPase_EvgS-ArcB-TorS-like"/>
    <property type="match status" value="1"/>
</dbReference>
<dbReference type="InterPro" id="IPR003661">
    <property type="entry name" value="HisK_dim/P_dom"/>
</dbReference>
<dbReference type="Pfam" id="PF00072">
    <property type="entry name" value="Response_reg"/>
    <property type="match status" value="2"/>
</dbReference>
<evidence type="ECO:0000256" key="8">
    <source>
        <dbReference type="ARBA" id="ARBA00022840"/>
    </source>
</evidence>
<dbReference type="EC" id="2.7.13.3" evidence="3"/>
<evidence type="ECO:0000256" key="5">
    <source>
        <dbReference type="ARBA" id="ARBA00022679"/>
    </source>
</evidence>
<dbReference type="FunFam" id="1.10.287.130:FF:000045">
    <property type="entry name" value="Two-component system sensor histidine kinase/response regulator"/>
    <property type="match status" value="1"/>
</dbReference>
<dbReference type="InterPro" id="IPR005467">
    <property type="entry name" value="His_kinase_dom"/>
</dbReference>
<feature type="domain" description="Response regulatory" evidence="14">
    <location>
        <begin position="1335"/>
        <end position="1451"/>
    </location>
</feature>
<keyword evidence="8" id="KW-0067">ATP-binding</keyword>
<evidence type="ECO:0000256" key="4">
    <source>
        <dbReference type="ARBA" id="ARBA00022553"/>
    </source>
</evidence>
<dbReference type="Gene3D" id="3.30.450.20">
    <property type="entry name" value="PAS domain"/>
    <property type="match status" value="2"/>
</dbReference>
<dbReference type="Pfam" id="PF00512">
    <property type="entry name" value="HisKA"/>
    <property type="match status" value="2"/>
</dbReference>
<dbReference type="PANTHER" id="PTHR43547:SF2">
    <property type="entry name" value="HYBRID SIGNAL TRANSDUCTION HISTIDINE KINASE C"/>
    <property type="match status" value="1"/>
</dbReference>
<dbReference type="InterPro" id="IPR000700">
    <property type="entry name" value="PAS-assoc_C"/>
</dbReference>
<sequence>MSSTEDHRFPDTPRPGGEANAAPGCLLGPGEACALARAVDWSQTSIGAVDGWSQALRSTASLVLHNHSPMLLWWGADFVQIYNDAYRPVLGEKHPRAMGQRFRDCWSEVFHILGPMAERPFRGGPASVNDDIAVLIERRVPREETHFRLAYSPVPDESVESGIGGVLATVTEISEQIFVDRQLRTLRDLGARGSADADGQTAEQVCENAAAALADNPWDAPFAVFYLLNEEGTHARRVASAGVDAQALGQLAPAEVEFANAHSGEPWPLREVALDRRVEVMPLAPQWTDALPRSPWDEATRSAIVLPLASTDRSRAFGVLICGLSPHRVFDASYRTFFELAASQVVTAIRDARALEEERKRAEALAAIDRAKTAFFSNVSHEFRTPLTLMLGPVAEFASDPSVPHPARAQLALAHRNALRLLRLVNTLLDFSRIEAGRVQASYEPTDLAELTRNVAGTFRSAIERGGLAYTVDCETLAEPVYVDPQMWEKIVLNLLSNAFKYTLRGEIAVRLHARDAQALLEVNDTGAGIPENELPRIFERFHRVEGVAGRTQEGTGIGLSLVQELVKLHGGEITAASEHGSGTRFTVSIPLGAAHLSADRLKAVHAGDSTAIHAQAFVQEALRWIPESVVDEPAGPPDILPDAVPVVALPASAGEDKPRVLVADDNADMRAYVRSLLAGRYVVEVVPDGAAALEAAARQRPDLILADIMMPRLDGLGLLRAVRTDKQLLDIPVILLSARAGEEARVDGLGAGADDYLVKPFSARELVARIGALLELTALRRRSEERFRALVNASSDAVYSMSADWSEMRFLQGRDFIASTEDASSGWLERYVAPEDRDAVLAHIELAVRNKSKFELEHRVRRLDGTLGWTLSRAIPVLDSHGEIVEWFGMAVDMTERKRVEAVLRDTAAWVAAQKEAFQAAVNNAPLAVSLDVLTRVAVRQMGGRARCAFYIANEEQTELRHVTGMSADYAVSVDSFRIAADSLACGLAAYTRQPVITPDVTEDPTWKDWLWLAQQHGYRGCWSFPVETSAGKVVGTFAMYHEAPRKPTHLDRELAMRLAQTAAIIISRHQEAEERARGADALRLADRQKDEFLAMLAHELRNPLAPITNAGELLSRMLVGHADARLAIDMIKRQTTQLSRLVDDLLDVSRITQGRIKLRRRAVDLASVVALGIETVEPRLRERQHTLTVETAKSDDPLYVNGDMARLVQCVANVLSNAVKYTNPGGAIRVWSRAEGANAVIGVSDNGSGISAELLPHVFDLFVQSERTLDRAQGGLGIGLAVTKRLVEMHQETISAQSLGIGQGATFEIRLRRVARPADPVAGAGYIDVDARRVLVVDDNKDGADSLATLLALQGHTLAVAYSGPEAVQVAAAFLPEIALLDIGLPGMSGYELAQTLRAMPQLAGVRLVAITGYGQAEDFQRSRAAGFDYHLVKPVEQQALQRALAALHHNWEN</sequence>
<dbReference type="InterPro" id="IPR003594">
    <property type="entry name" value="HATPase_dom"/>
</dbReference>
<gene>
    <name evidence="16" type="ORF">E1N52_13140</name>
</gene>
<dbReference type="Gene3D" id="3.40.50.2300">
    <property type="match status" value="2"/>
</dbReference>
<feature type="domain" description="PAC" evidence="15">
    <location>
        <begin position="855"/>
        <end position="907"/>
    </location>
</feature>
<dbReference type="Pfam" id="PF02518">
    <property type="entry name" value="HATPase_c"/>
    <property type="match status" value="2"/>
</dbReference>
<feature type="region of interest" description="Disordered" evidence="12">
    <location>
        <begin position="1"/>
        <end position="23"/>
    </location>
</feature>
<evidence type="ECO:0000259" key="13">
    <source>
        <dbReference type="PROSITE" id="PS50109"/>
    </source>
</evidence>
<feature type="modified residue" description="4-aspartylphosphate" evidence="10">
    <location>
        <position position="1384"/>
    </location>
</feature>
<dbReference type="InterPro" id="IPR001789">
    <property type="entry name" value="Sig_transdc_resp-reg_receiver"/>
</dbReference>
<evidence type="ECO:0000313" key="16">
    <source>
        <dbReference type="EMBL" id="TDG08309.1"/>
    </source>
</evidence>
<dbReference type="SMART" id="SM00065">
    <property type="entry name" value="GAF"/>
    <property type="match status" value="2"/>
</dbReference>
<evidence type="ECO:0000256" key="11">
    <source>
        <dbReference type="SAM" id="Coils"/>
    </source>
</evidence>
<dbReference type="CDD" id="cd00075">
    <property type="entry name" value="HATPase"/>
    <property type="match status" value="1"/>
</dbReference>
<accession>A0A4R5LGI3</accession>
<dbReference type="Pfam" id="PF08447">
    <property type="entry name" value="PAS_3"/>
    <property type="match status" value="1"/>
</dbReference>
<comment type="catalytic activity">
    <reaction evidence="1">
        <text>ATP + protein L-histidine = ADP + protein N-phospho-L-histidine.</text>
        <dbReference type="EC" id="2.7.13.3"/>
    </reaction>
</comment>
<keyword evidence="7" id="KW-0418">Kinase</keyword>
<evidence type="ECO:0000313" key="17">
    <source>
        <dbReference type="Proteomes" id="UP000295606"/>
    </source>
</evidence>
<feature type="domain" description="Histidine kinase" evidence="13">
    <location>
        <begin position="1097"/>
        <end position="1317"/>
    </location>
</feature>
<proteinExistence type="predicted"/>
<dbReference type="EMBL" id="SMOD01000008">
    <property type="protein sequence ID" value="TDG08309.1"/>
    <property type="molecule type" value="Genomic_DNA"/>
</dbReference>
<dbReference type="SMART" id="SM00086">
    <property type="entry name" value="PAC"/>
    <property type="match status" value="1"/>
</dbReference>
<evidence type="ECO:0000256" key="1">
    <source>
        <dbReference type="ARBA" id="ARBA00000085"/>
    </source>
</evidence>
<dbReference type="PRINTS" id="PR00344">
    <property type="entry name" value="BCTRLSENSOR"/>
</dbReference>
<keyword evidence="9" id="KW-0902">Two-component regulatory system</keyword>
<dbReference type="Gene3D" id="3.30.565.10">
    <property type="entry name" value="Histidine kinase-like ATPase, C-terminal domain"/>
    <property type="match status" value="2"/>
</dbReference>
<dbReference type="PROSITE" id="PS50109">
    <property type="entry name" value="HIS_KIN"/>
    <property type="match status" value="2"/>
</dbReference>
<dbReference type="Proteomes" id="UP000295606">
    <property type="component" value="Unassembled WGS sequence"/>
</dbReference>
<dbReference type="InterPro" id="IPR000014">
    <property type="entry name" value="PAS"/>
</dbReference>
<dbReference type="InterPro" id="IPR013655">
    <property type="entry name" value="PAS_fold_3"/>
</dbReference>
<dbReference type="Gene3D" id="3.30.450.40">
    <property type="match status" value="2"/>
</dbReference>
<keyword evidence="4 10" id="KW-0597">Phosphoprotein</keyword>
<dbReference type="InterPro" id="IPR035965">
    <property type="entry name" value="PAS-like_dom_sf"/>
</dbReference>